<proteinExistence type="predicted"/>
<reference evidence="2" key="2">
    <citation type="submission" date="2019-10" db="EMBL/GenBank/DDBJ databases">
        <title>A de novo genome assembly of a pear dwarfing rootstock.</title>
        <authorList>
            <person name="Wang F."/>
            <person name="Wang J."/>
            <person name="Li S."/>
            <person name="Zhang Y."/>
            <person name="Fang M."/>
            <person name="Ma L."/>
            <person name="Zhao Y."/>
            <person name="Jiang S."/>
        </authorList>
    </citation>
    <scope>NUCLEOTIDE SEQUENCE [LARGE SCALE GENOMIC DNA]</scope>
</reference>
<evidence type="ECO:0000313" key="2">
    <source>
        <dbReference type="Proteomes" id="UP000327157"/>
    </source>
</evidence>
<dbReference type="AlphaFoldDB" id="A0A5N5GD21"/>
<protein>
    <submittedName>
        <fullName evidence="1">Uncharacterized protein</fullName>
    </submittedName>
</protein>
<comment type="caution">
    <text evidence="1">The sequence shown here is derived from an EMBL/GenBank/DDBJ whole genome shotgun (WGS) entry which is preliminary data.</text>
</comment>
<keyword evidence="2" id="KW-1185">Reference proteome</keyword>
<evidence type="ECO:0000313" key="1">
    <source>
        <dbReference type="EMBL" id="KAB2613356.1"/>
    </source>
</evidence>
<dbReference type="Proteomes" id="UP000327157">
    <property type="component" value="Chromosome 9"/>
</dbReference>
<dbReference type="EMBL" id="SMOL01000458">
    <property type="protein sequence ID" value="KAB2613356.1"/>
    <property type="molecule type" value="Genomic_DNA"/>
</dbReference>
<name>A0A5N5GD21_9ROSA</name>
<reference evidence="1 2" key="3">
    <citation type="submission" date="2019-11" db="EMBL/GenBank/DDBJ databases">
        <title>A de novo genome assembly of a pear dwarfing rootstock.</title>
        <authorList>
            <person name="Wang F."/>
            <person name="Wang J."/>
            <person name="Li S."/>
            <person name="Zhang Y."/>
            <person name="Fang M."/>
            <person name="Ma L."/>
            <person name="Zhao Y."/>
            <person name="Jiang S."/>
        </authorList>
    </citation>
    <scope>NUCLEOTIDE SEQUENCE [LARGE SCALE GENOMIC DNA]</scope>
    <source>
        <strain evidence="1">S2</strain>
        <tissue evidence="1">Leaf</tissue>
    </source>
</reference>
<sequence length="58" mass="6654">MVLHVNDLAPMLKIFFPSYMKQILGMQKRRAKIPDSEHVIDSTTNLLTTIKDKIVLLS</sequence>
<gene>
    <name evidence="1" type="ORF">D8674_035672</name>
</gene>
<reference evidence="1 2" key="1">
    <citation type="submission" date="2019-09" db="EMBL/GenBank/DDBJ databases">
        <authorList>
            <person name="Ou C."/>
        </authorList>
    </citation>
    <scope>NUCLEOTIDE SEQUENCE [LARGE SCALE GENOMIC DNA]</scope>
    <source>
        <strain evidence="1">S2</strain>
        <tissue evidence="1">Leaf</tissue>
    </source>
</reference>
<accession>A0A5N5GD21</accession>
<organism evidence="1 2">
    <name type="scientific">Pyrus ussuriensis x Pyrus communis</name>
    <dbReference type="NCBI Taxonomy" id="2448454"/>
    <lineage>
        <taxon>Eukaryota</taxon>
        <taxon>Viridiplantae</taxon>
        <taxon>Streptophyta</taxon>
        <taxon>Embryophyta</taxon>
        <taxon>Tracheophyta</taxon>
        <taxon>Spermatophyta</taxon>
        <taxon>Magnoliopsida</taxon>
        <taxon>eudicotyledons</taxon>
        <taxon>Gunneridae</taxon>
        <taxon>Pentapetalae</taxon>
        <taxon>rosids</taxon>
        <taxon>fabids</taxon>
        <taxon>Rosales</taxon>
        <taxon>Rosaceae</taxon>
        <taxon>Amygdaloideae</taxon>
        <taxon>Maleae</taxon>
        <taxon>Pyrus</taxon>
    </lineage>
</organism>